<feature type="domain" description="LysM" evidence="2">
    <location>
        <begin position="1"/>
        <end position="41"/>
    </location>
</feature>
<dbReference type="InterPro" id="IPR036779">
    <property type="entry name" value="LysM_dom_sf"/>
</dbReference>
<dbReference type="PROSITE" id="PS51782">
    <property type="entry name" value="LYSM"/>
    <property type="match status" value="1"/>
</dbReference>
<dbReference type="Proteomes" id="UP000276991">
    <property type="component" value="Unassembled WGS sequence"/>
</dbReference>
<accession>A0A498SEI8</accession>
<dbReference type="Pfam" id="PF01476">
    <property type="entry name" value="LysM"/>
    <property type="match status" value="1"/>
</dbReference>
<dbReference type="EMBL" id="UPTC01000611">
    <property type="protein sequence ID" value="VBB29434.1"/>
    <property type="molecule type" value="Genomic_DNA"/>
</dbReference>
<dbReference type="OrthoDB" id="26679at2759"/>
<dbReference type="SUPFAM" id="SSF54106">
    <property type="entry name" value="LysM domain"/>
    <property type="match status" value="1"/>
</dbReference>
<evidence type="ECO:0000256" key="1">
    <source>
        <dbReference type="SAM" id="MobiDB-lite"/>
    </source>
</evidence>
<dbReference type="SMART" id="SM00257">
    <property type="entry name" value="LysM"/>
    <property type="match status" value="1"/>
</dbReference>
<dbReference type="STRING" id="6277.A0A498SEI8"/>
<feature type="region of interest" description="Disordered" evidence="1">
    <location>
        <begin position="324"/>
        <end position="347"/>
    </location>
</feature>
<evidence type="ECO:0000313" key="4">
    <source>
        <dbReference type="Proteomes" id="UP000276991"/>
    </source>
</evidence>
<name>A0A498SEI8_ACAVI</name>
<evidence type="ECO:0000313" key="3">
    <source>
        <dbReference type="EMBL" id="VBB29434.1"/>
    </source>
</evidence>
<dbReference type="Gene3D" id="3.10.350.10">
    <property type="entry name" value="LysM domain"/>
    <property type="match status" value="1"/>
</dbReference>
<gene>
    <name evidence="3" type="ORF">NAV_LOCUS4237</name>
</gene>
<evidence type="ECO:0000259" key="2">
    <source>
        <dbReference type="PROSITE" id="PS51782"/>
    </source>
</evidence>
<dbReference type="InterPro" id="IPR018392">
    <property type="entry name" value="LysM"/>
</dbReference>
<proteinExistence type="predicted"/>
<organism evidence="3 4">
    <name type="scientific">Acanthocheilonema viteae</name>
    <name type="common">Filarial nematode worm</name>
    <name type="synonym">Dipetalonema viteae</name>
    <dbReference type="NCBI Taxonomy" id="6277"/>
    <lineage>
        <taxon>Eukaryota</taxon>
        <taxon>Metazoa</taxon>
        <taxon>Ecdysozoa</taxon>
        <taxon>Nematoda</taxon>
        <taxon>Chromadorea</taxon>
        <taxon>Rhabditida</taxon>
        <taxon>Spirurina</taxon>
        <taxon>Spiruromorpha</taxon>
        <taxon>Filarioidea</taxon>
        <taxon>Onchocercidae</taxon>
        <taxon>Acanthocheilonema</taxon>
    </lineage>
</organism>
<dbReference type="AlphaFoldDB" id="A0A498SEI8"/>
<reference evidence="3 4" key="1">
    <citation type="submission" date="2018-08" db="EMBL/GenBank/DDBJ databases">
        <authorList>
            <person name="Laetsch R D."/>
            <person name="Stevens L."/>
            <person name="Kumar S."/>
            <person name="Blaxter L. M."/>
        </authorList>
    </citation>
    <scope>NUCLEOTIDE SEQUENCE [LARGE SCALE GENOMIC DNA]</scope>
</reference>
<sequence>MVTQSDSIERIAAVHDCTVGDLMKMNRLTTRMVFPGQKLLVPCPVDENVISGNHRSANQATIASGSNAHSSERSGIPRGPGMAVQVCGRAAMTSEPSKTELEKQNVSKICSKEVDLAEEEADTDCMKKFIKLKVKQMTEMDGTVTGTLLVTPNALMFDPDVVHPLVLENGQDLYIMMARMEEVMSVTMFKSATVLSDVRNDGEVHDLTHQDSSIPECSTIPATEKIVNKTSKNLVDEICKNTVRHLPRIFFDDMDLEMKRKGSQEIGHIVVRSDFKSTLAVKKGNKLDEATTNISRPRSYSDLWNDPKQFTWQKDDEMNRTFVSKSGENKQQYSSQPSTSMDSARTGLTFNPFSKLGRTLSTHANTIRGSVTSGAERMTHSAVSGTKSVAQGVVSQSKAVAGTLQTGIQTSVKVAASHAKTAVGAVAAMPQGIANMGSGLFSASQLPEATFLQDKVVSKTQEEQNLDTLLLLKEKTQKLREEAVRNKHATSVDEMLDLFKPSHELLSPAQIFSAAEKNIPTDSLYYMNVHLNKKKKYDKVDTSSSATTDVIANRAREEFWFAIPKHKVDAIYHFLLQWNPEKYGSSTQQMHPNESIDRQRVCEMLEDSGFVALDSKISEKFAVDINFLIERLKVLILFPRKIIFRKDVADLINLYSFMFSAAYFKDYVSVSVEVTQSKKFNSKTATLHIVRGKKRIPCSINL</sequence>
<protein>
    <recommendedName>
        <fullName evidence="2">LysM domain-containing protein</fullName>
    </recommendedName>
</protein>
<keyword evidence="4" id="KW-1185">Reference proteome</keyword>